<feature type="domain" description="Protein kinase" evidence="8">
    <location>
        <begin position="165"/>
        <end position="347"/>
    </location>
</feature>
<dbReference type="PROSITE" id="PS00107">
    <property type="entry name" value="PROTEIN_KINASE_ATP"/>
    <property type="match status" value="1"/>
</dbReference>
<evidence type="ECO:0000259" key="8">
    <source>
        <dbReference type="PROSITE" id="PS50011"/>
    </source>
</evidence>
<keyword evidence="7" id="KW-0175">Coiled coil</keyword>
<keyword evidence="1" id="KW-0723">Serine/threonine-protein kinase</keyword>
<dbReference type="InterPro" id="IPR017441">
    <property type="entry name" value="Protein_kinase_ATP_BS"/>
</dbReference>
<dbReference type="AlphaFoldDB" id="A0A5J4VHG5"/>
<reference evidence="9 10" key="1">
    <citation type="submission" date="2019-03" db="EMBL/GenBank/DDBJ databases">
        <title>Single cell metagenomics reveals metabolic interactions within the superorganism composed of flagellate Streblomastix strix and complex community of Bacteroidetes bacteria on its surface.</title>
        <authorList>
            <person name="Treitli S.C."/>
            <person name="Kolisko M."/>
            <person name="Husnik F."/>
            <person name="Keeling P."/>
            <person name="Hampl V."/>
        </authorList>
    </citation>
    <scope>NUCLEOTIDE SEQUENCE [LARGE SCALE GENOMIC DNA]</scope>
    <source>
        <strain evidence="9">ST1C</strain>
    </source>
</reference>
<proteinExistence type="predicted"/>
<protein>
    <recommendedName>
        <fullName evidence="8">Protein kinase domain-containing protein</fullName>
    </recommendedName>
</protein>
<evidence type="ECO:0000313" key="10">
    <source>
        <dbReference type="Proteomes" id="UP000324800"/>
    </source>
</evidence>
<dbReference type="GO" id="GO:0005952">
    <property type="term" value="C:cAMP-dependent protein kinase complex"/>
    <property type="evidence" value="ECO:0007669"/>
    <property type="project" value="TreeGrafter"/>
</dbReference>
<dbReference type="GO" id="GO:0004691">
    <property type="term" value="F:cAMP-dependent protein kinase activity"/>
    <property type="evidence" value="ECO:0007669"/>
    <property type="project" value="TreeGrafter"/>
</dbReference>
<dbReference type="Gene3D" id="3.30.200.20">
    <property type="entry name" value="Phosphorylase Kinase, domain 1"/>
    <property type="match status" value="1"/>
</dbReference>
<feature type="non-terminal residue" evidence="9">
    <location>
        <position position="347"/>
    </location>
</feature>
<evidence type="ECO:0000256" key="6">
    <source>
        <dbReference type="PROSITE-ProRule" id="PRU10141"/>
    </source>
</evidence>
<gene>
    <name evidence="9" type="ORF">EZS28_022423</name>
</gene>
<keyword evidence="5 6" id="KW-0067">ATP-binding</keyword>
<dbReference type="GO" id="GO:0005524">
    <property type="term" value="F:ATP binding"/>
    <property type="evidence" value="ECO:0007669"/>
    <property type="project" value="UniProtKB-UniRule"/>
</dbReference>
<evidence type="ECO:0000256" key="3">
    <source>
        <dbReference type="ARBA" id="ARBA00022741"/>
    </source>
</evidence>
<dbReference type="PROSITE" id="PS50011">
    <property type="entry name" value="PROTEIN_KINASE_DOM"/>
    <property type="match status" value="1"/>
</dbReference>
<evidence type="ECO:0000256" key="4">
    <source>
        <dbReference type="ARBA" id="ARBA00022777"/>
    </source>
</evidence>
<sequence>MFLSNFRKKYQFERNFNLKFHKPFLALFDRTAISDTFDYLQNPSAYVGYLTILRGSIESKQDFDQHSPGSIILQVNLNVQLSGAQTEEPIHILVEGDSQYKDECLDYIGDPTILDFECSIMQKPGIHWFMLVKISSNLQDIESRLKELQKQTEQALNTSWKLSDFEKIKKIGQGGFGTVWLMKEKETTLYVAVKEMNYCKDNEIEHVHREIDMMQNAYEIARKSSSSSFINVVEPLGFFVDKDKEKAYLVMEYCEGGDLRCMENFESNCVCCKPASFKQYNTWKFKARKNITHERLQNEVGLYFAPEIHFAGIQQLRKKQIFAADIWALGITLFELLAQYHPFTHDE</sequence>
<name>A0A5J4VHG5_9EUKA</name>
<dbReference type="InterPro" id="IPR011009">
    <property type="entry name" value="Kinase-like_dom_sf"/>
</dbReference>
<dbReference type="Pfam" id="PF00069">
    <property type="entry name" value="Pkinase"/>
    <property type="match status" value="1"/>
</dbReference>
<evidence type="ECO:0000256" key="2">
    <source>
        <dbReference type="ARBA" id="ARBA00022679"/>
    </source>
</evidence>
<keyword evidence="2" id="KW-0808">Transferase</keyword>
<evidence type="ECO:0000256" key="1">
    <source>
        <dbReference type="ARBA" id="ARBA00022527"/>
    </source>
</evidence>
<comment type="caution">
    <text evidence="9">The sequence shown here is derived from an EMBL/GenBank/DDBJ whole genome shotgun (WGS) entry which is preliminary data.</text>
</comment>
<evidence type="ECO:0000256" key="7">
    <source>
        <dbReference type="SAM" id="Coils"/>
    </source>
</evidence>
<dbReference type="PANTHER" id="PTHR24353:SF37">
    <property type="entry name" value="CAMP-DEPENDENT PROTEIN KINASE CATALYTIC SUBUNIT PRKX"/>
    <property type="match status" value="1"/>
</dbReference>
<evidence type="ECO:0000256" key="5">
    <source>
        <dbReference type="ARBA" id="ARBA00022840"/>
    </source>
</evidence>
<accession>A0A5J4VHG5</accession>
<dbReference type="SMART" id="SM00220">
    <property type="entry name" value="S_TKc"/>
    <property type="match status" value="1"/>
</dbReference>
<feature type="coiled-coil region" evidence="7">
    <location>
        <begin position="131"/>
        <end position="158"/>
    </location>
</feature>
<dbReference type="InterPro" id="IPR000719">
    <property type="entry name" value="Prot_kinase_dom"/>
</dbReference>
<dbReference type="SUPFAM" id="SSF56112">
    <property type="entry name" value="Protein kinase-like (PK-like)"/>
    <property type="match status" value="1"/>
</dbReference>
<dbReference type="OrthoDB" id="2156623at2759"/>
<feature type="binding site" evidence="6">
    <location>
        <position position="194"/>
    </location>
    <ligand>
        <name>ATP</name>
        <dbReference type="ChEBI" id="CHEBI:30616"/>
    </ligand>
</feature>
<keyword evidence="3 6" id="KW-0547">Nucleotide-binding</keyword>
<keyword evidence="4" id="KW-0418">Kinase</keyword>
<dbReference type="Proteomes" id="UP000324800">
    <property type="component" value="Unassembled WGS sequence"/>
</dbReference>
<dbReference type="EMBL" id="SNRW01006991">
    <property type="protein sequence ID" value="KAA6382047.1"/>
    <property type="molecule type" value="Genomic_DNA"/>
</dbReference>
<dbReference type="PANTHER" id="PTHR24353">
    <property type="entry name" value="CYCLIC NUCLEOTIDE-DEPENDENT PROTEIN KINASE"/>
    <property type="match status" value="1"/>
</dbReference>
<evidence type="ECO:0000313" key="9">
    <source>
        <dbReference type="EMBL" id="KAA6382047.1"/>
    </source>
</evidence>
<organism evidence="9 10">
    <name type="scientific">Streblomastix strix</name>
    <dbReference type="NCBI Taxonomy" id="222440"/>
    <lineage>
        <taxon>Eukaryota</taxon>
        <taxon>Metamonada</taxon>
        <taxon>Preaxostyla</taxon>
        <taxon>Oxymonadida</taxon>
        <taxon>Streblomastigidae</taxon>
        <taxon>Streblomastix</taxon>
    </lineage>
</organism>
<dbReference type="Gene3D" id="1.10.510.10">
    <property type="entry name" value="Transferase(Phosphotransferase) domain 1"/>
    <property type="match status" value="1"/>
</dbReference>